<dbReference type="Proteomes" id="UP001239994">
    <property type="component" value="Unassembled WGS sequence"/>
</dbReference>
<feature type="region of interest" description="Disordered" evidence="2">
    <location>
        <begin position="807"/>
        <end position="839"/>
    </location>
</feature>
<keyword evidence="1" id="KW-0175">Coiled coil</keyword>
<sequence>MAHLLGRQDCVVSLRRDLIDLQGAVLDVFSRTGPVRFTSWKFPDKLSCNLDLVSLLEQYDYVEGETEINQLSHIVLLELVIDRLMLLLQSFNAYVELTSGQQRAGRSGQSGPSVSLGPVVKRYWNSLVQFSNQQQQGRRSGVCSQDSSFPEDQHSTSLTHASHTHTSHTHASHPATDPIARLCNTTPGASASPLHSTAPTSTTSSVLKAGAPRPAAHRTVPAVGPTPVTYSVSCQTAESGPVPCEACARVQAGLKETAEVVAALCRSLGLPCSLQHLLVAMEDTLQLGRLSASDVALWVSEQRRDTEHLSKHMAEVRGIMESLRERLRKMEEDRDKLRLQLEREEELVKREREERRRKEEECERGLQEEQNELRREATALEKKISELTRELELKRETHQCLECERDSLMEEVHRLHLQEVTWVEVEEKSQGLEAELSSTQKLLDKECAKYLSAQRQQEAMQVKQCALLGRVDVLVQQYEDVQSRLEECEGERAELTEKLTHTTQQRDTLQEQLTKHTGQCHSLTEDRQQLQVQVRELQATVTQLTDQLQHAAQRERILVAFPELSVQQPAPQSTGDVLCDMEQQLKANTLRIRVLEQENASLNASLSKLRDVLPHCQSRGDPLGHPSVGAGPGQREPRPSNSSLSSSPLSTLRLHLSPDMAEMYNRIRPVIRSLSSVLVVEETRFYEDSYTEPAGVAVETHLMPSSLTANTSAFDGSLVSAPALCNNSVTGNVNINCSVIVAQSSDSVISEDSDQAQEAVNGAEEFTKTVLRTPKKFRRTPQVKLFRRKARIPNRFEASCARRLNFGDEQRPAQHRKGRARAGKQPLSPVTGGRVKVQPPSHMQCSITGGVTGVRVTATYRCNVCDNKLRPFTCEEFSVKCAECEQSWRCSKMKFTCAARITVEPTNGRRHSVTLCDSLLRKVVSYEATGYCNTDQIENQVLKMDSIRVHYEDGHPQSVEMITSTQEDPGVRGSTAGRSAAGQDENPGLASAAPVYMTAVMKKLKTNCT</sequence>
<feature type="compositionally biased region" description="Low complexity" evidence="2">
    <location>
        <begin position="639"/>
        <end position="650"/>
    </location>
</feature>
<feature type="region of interest" description="Disordered" evidence="2">
    <location>
        <begin position="135"/>
        <end position="222"/>
    </location>
</feature>
<feature type="coiled-coil region" evidence="1">
    <location>
        <begin position="471"/>
        <end position="554"/>
    </location>
</feature>
<dbReference type="PANTHER" id="PTHR43696">
    <property type="entry name" value="COILED-COIL DOMAIN-CONTAINING PROTEIN 157"/>
    <property type="match status" value="1"/>
</dbReference>
<feature type="region of interest" description="Disordered" evidence="2">
    <location>
        <begin position="350"/>
        <end position="370"/>
    </location>
</feature>
<feature type="compositionally biased region" description="Basic residues" evidence="2">
    <location>
        <begin position="162"/>
        <end position="171"/>
    </location>
</feature>
<feature type="region of interest" description="Disordered" evidence="2">
    <location>
        <begin position="963"/>
        <end position="988"/>
    </location>
</feature>
<feature type="compositionally biased region" description="Basic residues" evidence="2">
    <location>
        <begin position="813"/>
        <end position="822"/>
    </location>
</feature>
<feature type="compositionally biased region" description="Polar residues" evidence="2">
    <location>
        <begin position="135"/>
        <end position="150"/>
    </location>
</feature>
<dbReference type="PANTHER" id="PTHR43696:SF9">
    <property type="entry name" value="COILED-COIL DOMAIN-CONTAINING PROTEIN 157"/>
    <property type="match status" value="1"/>
</dbReference>
<evidence type="ECO:0000313" key="4">
    <source>
        <dbReference type="Proteomes" id="UP001239994"/>
    </source>
</evidence>
<evidence type="ECO:0008006" key="5">
    <source>
        <dbReference type="Google" id="ProtNLM"/>
    </source>
</evidence>
<keyword evidence="4" id="KW-1185">Reference proteome</keyword>
<evidence type="ECO:0000256" key="1">
    <source>
        <dbReference type="SAM" id="Coils"/>
    </source>
</evidence>
<dbReference type="AlphaFoldDB" id="A0AAD8YUR5"/>
<feature type="compositionally biased region" description="Polar residues" evidence="2">
    <location>
        <begin position="183"/>
        <end position="206"/>
    </location>
</feature>
<evidence type="ECO:0000256" key="2">
    <source>
        <dbReference type="SAM" id="MobiDB-lite"/>
    </source>
</evidence>
<organism evidence="3 4">
    <name type="scientific">Electrophorus voltai</name>
    <dbReference type="NCBI Taxonomy" id="2609070"/>
    <lineage>
        <taxon>Eukaryota</taxon>
        <taxon>Metazoa</taxon>
        <taxon>Chordata</taxon>
        <taxon>Craniata</taxon>
        <taxon>Vertebrata</taxon>
        <taxon>Euteleostomi</taxon>
        <taxon>Actinopterygii</taxon>
        <taxon>Neopterygii</taxon>
        <taxon>Teleostei</taxon>
        <taxon>Ostariophysi</taxon>
        <taxon>Gymnotiformes</taxon>
        <taxon>Gymnotoidei</taxon>
        <taxon>Gymnotidae</taxon>
        <taxon>Electrophorus</taxon>
    </lineage>
</organism>
<feature type="region of interest" description="Disordered" evidence="2">
    <location>
        <begin position="614"/>
        <end position="650"/>
    </location>
</feature>
<comment type="caution">
    <text evidence="3">The sequence shown here is derived from an EMBL/GenBank/DDBJ whole genome shotgun (WGS) entry which is preliminary data.</text>
</comment>
<gene>
    <name evidence="3" type="ORF">P4O66_017491</name>
</gene>
<protein>
    <recommendedName>
        <fullName evidence="5">Coiled-coil domain-containing protein 157</fullName>
    </recommendedName>
</protein>
<accession>A0AAD8YUR5</accession>
<proteinExistence type="predicted"/>
<reference evidence="3" key="1">
    <citation type="submission" date="2023-03" db="EMBL/GenBank/DDBJ databases">
        <title>Electrophorus voltai genome.</title>
        <authorList>
            <person name="Bian C."/>
        </authorList>
    </citation>
    <scope>NUCLEOTIDE SEQUENCE</scope>
    <source>
        <strain evidence="3">CB-2022</strain>
        <tissue evidence="3">Muscle</tissue>
    </source>
</reference>
<dbReference type="SUPFAM" id="SSF90257">
    <property type="entry name" value="Myosin rod fragments"/>
    <property type="match status" value="1"/>
</dbReference>
<dbReference type="EMBL" id="JAROKS010000024">
    <property type="protein sequence ID" value="KAK1787116.1"/>
    <property type="molecule type" value="Genomic_DNA"/>
</dbReference>
<name>A0AAD8YUR5_9TELE</name>
<dbReference type="Gene3D" id="6.10.250.3110">
    <property type="match status" value="1"/>
</dbReference>
<dbReference type="InterPro" id="IPR029681">
    <property type="entry name" value="CCDC157"/>
</dbReference>
<evidence type="ECO:0000313" key="3">
    <source>
        <dbReference type="EMBL" id="KAK1787116.1"/>
    </source>
</evidence>